<evidence type="ECO:0000313" key="1">
    <source>
        <dbReference type="EMBL" id="TDO21931.1"/>
    </source>
</evidence>
<reference evidence="1 2" key="1">
    <citation type="submission" date="2019-03" db="EMBL/GenBank/DDBJ databases">
        <title>Genomic Encyclopedia of Archaeal and Bacterial Type Strains, Phase II (KMG-II): from individual species to whole genera.</title>
        <authorList>
            <person name="Goeker M."/>
        </authorList>
    </citation>
    <scope>NUCLEOTIDE SEQUENCE [LARGE SCALE GENOMIC DNA]</scope>
    <source>
        <strain evidence="1 2">DSM 19034</strain>
    </source>
</reference>
<accession>A0A4R6IIX8</accession>
<dbReference type="EMBL" id="SNWM01000003">
    <property type="protein sequence ID" value="TDO21931.1"/>
    <property type="molecule type" value="Genomic_DNA"/>
</dbReference>
<comment type="caution">
    <text evidence="1">The sequence shown here is derived from an EMBL/GenBank/DDBJ whole genome shotgun (WGS) entry which is preliminary data.</text>
</comment>
<evidence type="ECO:0000313" key="2">
    <source>
        <dbReference type="Proteomes" id="UP000295499"/>
    </source>
</evidence>
<keyword evidence="2" id="KW-1185">Reference proteome</keyword>
<dbReference type="Proteomes" id="UP000295499">
    <property type="component" value="Unassembled WGS sequence"/>
</dbReference>
<organism evidence="1 2">
    <name type="scientific">Pedobacter duraquae</name>
    <dbReference type="NCBI Taxonomy" id="425511"/>
    <lineage>
        <taxon>Bacteria</taxon>
        <taxon>Pseudomonadati</taxon>
        <taxon>Bacteroidota</taxon>
        <taxon>Sphingobacteriia</taxon>
        <taxon>Sphingobacteriales</taxon>
        <taxon>Sphingobacteriaceae</taxon>
        <taxon>Pedobacter</taxon>
    </lineage>
</organism>
<sequence>MENITLPLYLLSSLLADAGEVAVQKFCESTGQGSVGVSKQAAYRKYGRAKIDQWIADGQLKKNANGKWCIPLSKLASLHKIEQKPAYRSIKQHR</sequence>
<proteinExistence type="predicted"/>
<dbReference type="RefSeq" id="WP_133556830.1">
    <property type="nucleotide sequence ID" value="NZ_SNWM01000003.1"/>
</dbReference>
<dbReference type="AlphaFoldDB" id="A0A4R6IIX8"/>
<gene>
    <name evidence="1" type="ORF">CLV32_3039</name>
</gene>
<dbReference type="OrthoDB" id="1082219at2"/>
<name>A0A4R6IIX8_9SPHI</name>
<protein>
    <submittedName>
        <fullName evidence="1">Uncharacterized protein</fullName>
    </submittedName>
</protein>